<evidence type="ECO:0000256" key="1">
    <source>
        <dbReference type="ARBA" id="ARBA00001933"/>
    </source>
</evidence>
<comment type="cofactor">
    <cofactor evidence="1 9">
        <name>pyridoxal 5'-phosphate</name>
        <dbReference type="ChEBI" id="CHEBI:597326"/>
    </cofactor>
</comment>
<keyword evidence="9" id="KW-0368">Histidine biosynthesis</keyword>
<dbReference type="PANTHER" id="PTHR43643">
    <property type="entry name" value="HISTIDINOL-PHOSPHATE AMINOTRANSFERASE 2"/>
    <property type="match status" value="1"/>
</dbReference>
<accession>A0A2G9YI14</accession>
<evidence type="ECO:0000256" key="9">
    <source>
        <dbReference type="HAMAP-Rule" id="MF_01023"/>
    </source>
</evidence>
<evidence type="ECO:0000256" key="6">
    <source>
        <dbReference type="ARBA" id="ARBA00022679"/>
    </source>
</evidence>
<keyword evidence="7 9" id="KW-0663">Pyridoxal phosphate</keyword>
<dbReference type="InterPro" id="IPR004839">
    <property type="entry name" value="Aminotransferase_I/II_large"/>
</dbReference>
<organism evidence="11 12">
    <name type="scientific">Candidatus Sherwoodlollariibacterium unditelluris</name>
    <dbReference type="NCBI Taxonomy" id="1974757"/>
    <lineage>
        <taxon>Bacteria</taxon>
        <taxon>Pseudomonadati</taxon>
        <taxon>Candidatus Omnitrophota</taxon>
        <taxon>Candidatus Sherwoodlollariibacterium</taxon>
    </lineage>
</organism>
<evidence type="ECO:0000256" key="4">
    <source>
        <dbReference type="ARBA" id="ARBA00011738"/>
    </source>
</evidence>
<dbReference type="Gene3D" id="3.40.640.10">
    <property type="entry name" value="Type I PLP-dependent aspartate aminotransferase-like (Major domain)"/>
    <property type="match status" value="1"/>
</dbReference>
<comment type="caution">
    <text evidence="11">The sequence shown here is derived from an EMBL/GenBank/DDBJ whole genome shotgun (WGS) entry which is preliminary data.</text>
</comment>
<sequence>MSLVRKHLLKINPYEAGCPIEEIKRKLGLKEVIKIASNENPLGPSPKAIEAVRKSLSSVNRYPDSNGFYLKKKLAKFFNLKPLNIALGNGSDELIEIIIKAFVEDDEHVITADSTFLEYKIISSVKNRAVVTVPLRYFKYDLGAIKGKINERTKLVFIANPNNPTGTYVTKYEMEEFFKGLPEGFLVVLDEAYDAFVDVDDFPNSLSYIKRRNVLVLKTFSKAYGLAGLRIGYALGNPELISYLERARQPFNVNSLAQAAAAAALDDKKFFNKTRRLILDGKKYLYESLGQLGIAYIPSVANFILIDVNRDCVSVFKEMLNDGVIVRDMRQYGLKNFIRVTIGTKKENERFIKVLRKVLGVRS</sequence>
<dbReference type="InterPro" id="IPR050106">
    <property type="entry name" value="HistidinolP_aminotransfase"/>
</dbReference>
<dbReference type="InterPro" id="IPR005861">
    <property type="entry name" value="HisP_aminotrans"/>
</dbReference>
<gene>
    <name evidence="9" type="primary">hisC</name>
    <name evidence="11" type="ORF">COX41_05960</name>
</gene>
<dbReference type="GO" id="GO:0030170">
    <property type="term" value="F:pyridoxal phosphate binding"/>
    <property type="evidence" value="ECO:0007669"/>
    <property type="project" value="InterPro"/>
</dbReference>
<dbReference type="HAMAP" id="MF_01023">
    <property type="entry name" value="HisC_aminotrans_2"/>
    <property type="match status" value="1"/>
</dbReference>
<dbReference type="PROSITE" id="PS00599">
    <property type="entry name" value="AA_TRANSFER_CLASS_2"/>
    <property type="match status" value="1"/>
</dbReference>
<evidence type="ECO:0000256" key="7">
    <source>
        <dbReference type="ARBA" id="ARBA00022898"/>
    </source>
</evidence>
<comment type="similarity">
    <text evidence="3 9">Belongs to the class-II pyridoxal-phosphate-dependent aminotransferase family. Histidinol-phosphate aminotransferase subfamily.</text>
</comment>
<dbReference type="EC" id="2.6.1.9" evidence="9"/>
<evidence type="ECO:0000256" key="5">
    <source>
        <dbReference type="ARBA" id="ARBA00022576"/>
    </source>
</evidence>
<dbReference type="EMBL" id="PCRK01000155">
    <property type="protein sequence ID" value="PIP18865.1"/>
    <property type="molecule type" value="Genomic_DNA"/>
</dbReference>
<dbReference type="Pfam" id="PF00155">
    <property type="entry name" value="Aminotran_1_2"/>
    <property type="match status" value="1"/>
</dbReference>
<dbReference type="PANTHER" id="PTHR43643:SF3">
    <property type="entry name" value="HISTIDINOL-PHOSPHATE AMINOTRANSFERASE"/>
    <property type="match status" value="1"/>
</dbReference>
<dbReference type="GO" id="GO:0000105">
    <property type="term" value="P:L-histidine biosynthetic process"/>
    <property type="evidence" value="ECO:0007669"/>
    <property type="project" value="UniProtKB-UniRule"/>
</dbReference>
<protein>
    <recommendedName>
        <fullName evidence="9">Histidinol-phosphate aminotransferase</fullName>
        <ecNumber evidence="9">2.6.1.9</ecNumber>
    </recommendedName>
    <alternativeName>
        <fullName evidence="9">Imidazole acetol-phosphate transaminase</fullName>
    </alternativeName>
</protein>
<dbReference type="InterPro" id="IPR001917">
    <property type="entry name" value="Aminotrans_II_pyridoxalP_BS"/>
</dbReference>
<comment type="pathway">
    <text evidence="2 9">Amino-acid biosynthesis; L-histidine biosynthesis; L-histidine from 5-phospho-alpha-D-ribose 1-diphosphate: step 7/9.</text>
</comment>
<evidence type="ECO:0000313" key="12">
    <source>
        <dbReference type="Proteomes" id="UP000231292"/>
    </source>
</evidence>
<feature type="domain" description="Aminotransferase class I/classII large" evidence="10">
    <location>
        <begin position="31"/>
        <end position="355"/>
    </location>
</feature>
<evidence type="ECO:0000313" key="11">
    <source>
        <dbReference type="EMBL" id="PIP18865.1"/>
    </source>
</evidence>
<dbReference type="SUPFAM" id="SSF53383">
    <property type="entry name" value="PLP-dependent transferases"/>
    <property type="match status" value="1"/>
</dbReference>
<keyword evidence="5 9" id="KW-0032">Aminotransferase</keyword>
<evidence type="ECO:0000256" key="2">
    <source>
        <dbReference type="ARBA" id="ARBA00005011"/>
    </source>
</evidence>
<dbReference type="InterPro" id="IPR015421">
    <property type="entry name" value="PyrdxlP-dep_Trfase_major"/>
</dbReference>
<proteinExistence type="inferred from homology"/>
<dbReference type="AlphaFoldDB" id="A0A2G9YI14"/>
<comment type="catalytic activity">
    <reaction evidence="8 9">
        <text>L-histidinol phosphate + 2-oxoglutarate = 3-(imidazol-4-yl)-2-oxopropyl phosphate + L-glutamate</text>
        <dbReference type="Rhea" id="RHEA:23744"/>
        <dbReference type="ChEBI" id="CHEBI:16810"/>
        <dbReference type="ChEBI" id="CHEBI:29985"/>
        <dbReference type="ChEBI" id="CHEBI:57766"/>
        <dbReference type="ChEBI" id="CHEBI:57980"/>
        <dbReference type="EC" id="2.6.1.9"/>
    </reaction>
</comment>
<evidence type="ECO:0000259" key="10">
    <source>
        <dbReference type="Pfam" id="PF00155"/>
    </source>
</evidence>
<dbReference type="Proteomes" id="UP000231292">
    <property type="component" value="Unassembled WGS sequence"/>
</dbReference>
<dbReference type="NCBIfam" id="TIGR01141">
    <property type="entry name" value="hisC"/>
    <property type="match status" value="1"/>
</dbReference>
<dbReference type="InterPro" id="IPR015422">
    <property type="entry name" value="PyrdxlP-dep_Trfase_small"/>
</dbReference>
<evidence type="ECO:0000256" key="8">
    <source>
        <dbReference type="ARBA" id="ARBA00047481"/>
    </source>
</evidence>
<feature type="modified residue" description="N6-(pyridoxal phosphate)lysine" evidence="9">
    <location>
        <position position="222"/>
    </location>
</feature>
<dbReference type="Gene3D" id="3.90.1150.10">
    <property type="entry name" value="Aspartate Aminotransferase, domain 1"/>
    <property type="match status" value="1"/>
</dbReference>
<comment type="subunit">
    <text evidence="4 9">Homodimer.</text>
</comment>
<reference evidence="11 12" key="1">
    <citation type="submission" date="2017-09" db="EMBL/GenBank/DDBJ databases">
        <title>Depth-based differentiation of microbial function through sediment-hosted aquifers and enrichment of novel symbionts in the deep terrestrial subsurface.</title>
        <authorList>
            <person name="Probst A.J."/>
            <person name="Ladd B."/>
            <person name="Jarett J.K."/>
            <person name="Geller-Mcgrath D.E."/>
            <person name="Sieber C.M."/>
            <person name="Emerson J.B."/>
            <person name="Anantharaman K."/>
            <person name="Thomas B.C."/>
            <person name="Malmstrom R."/>
            <person name="Stieglmeier M."/>
            <person name="Klingl A."/>
            <person name="Woyke T."/>
            <person name="Ryan C.M."/>
            <person name="Banfield J.F."/>
        </authorList>
    </citation>
    <scope>NUCLEOTIDE SEQUENCE [LARGE SCALE GENOMIC DNA]</scope>
    <source>
        <strain evidence="11">CG23_combo_of_CG06-09_8_20_14_all_41_10</strain>
    </source>
</reference>
<dbReference type="GO" id="GO:0004400">
    <property type="term" value="F:histidinol-phosphate transaminase activity"/>
    <property type="evidence" value="ECO:0007669"/>
    <property type="project" value="UniProtKB-UniRule"/>
</dbReference>
<keyword evidence="6 9" id="KW-0808">Transferase</keyword>
<keyword evidence="9" id="KW-0028">Amino-acid biosynthesis</keyword>
<evidence type="ECO:0000256" key="3">
    <source>
        <dbReference type="ARBA" id="ARBA00007970"/>
    </source>
</evidence>
<name>A0A2G9YI14_9BACT</name>
<dbReference type="UniPathway" id="UPA00031">
    <property type="reaction ID" value="UER00012"/>
</dbReference>
<dbReference type="CDD" id="cd00609">
    <property type="entry name" value="AAT_like"/>
    <property type="match status" value="1"/>
</dbReference>
<dbReference type="InterPro" id="IPR015424">
    <property type="entry name" value="PyrdxlP-dep_Trfase"/>
</dbReference>